<feature type="compositionally biased region" description="Basic and acidic residues" evidence="1">
    <location>
        <begin position="183"/>
        <end position="214"/>
    </location>
</feature>
<keyword evidence="3" id="KW-1185">Reference proteome</keyword>
<organism evidence="2 3">
    <name type="scientific">Pleomassaria siparia CBS 279.74</name>
    <dbReference type="NCBI Taxonomy" id="1314801"/>
    <lineage>
        <taxon>Eukaryota</taxon>
        <taxon>Fungi</taxon>
        <taxon>Dikarya</taxon>
        <taxon>Ascomycota</taxon>
        <taxon>Pezizomycotina</taxon>
        <taxon>Dothideomycetes</taxon>
        <taxon>Pleosporomycetidae</taxon>
        <taxon>Pleosporales</taxon>
        <taxon>Pleomassariaceae</taxon>
        <taxon>Pleomassaria</taxon>
    </lineage>
</organism>
<feature type="compositionally biased region" description="Acidic residues" evidence="1">
    <location>
        <begin position="152"/>
        <end position="175"/>
    </location>
</feature>
<dbReference type="AlphaFoldDB" id="A0A6G1KJU3"/>
<feature type="region of interest" description="Disordered" evidence="1">
    <location>
        <begin position="132"/>
        <end position="234"/>
    </location>
</feature>
<name>A0A6G1KJU3_9PLEO</name>
<dbReference type="OrthoDB" id="4158987at2759"/>
<evidence type="ECO:0000313" key="3">
    <source>
        <dbReference type="Proteomes" id="UP000799428"/>
    </source>
</evidence>
<evidence type="ECO:0000313" key="2">
    <source>
        <dbReference type="EMBL" id="KAF2712825.1"/>
    </source>
</evidence>
<reference evidence="2" key="1">
    <citation type="journal article" date="2020" name="Stud. Mycol.">
        <title>101 Dothideomycetes genomes: a test case for predicting lifestyles and emergence of pathogens.</title>
        <authorList>
            <person name="Haridas S."/>
            <person name="Albert R."/>
            <person name="Binder M."/>
            <person name="Bloem J."/>
            <person name="Labutti K."/>
            <person name="Salamov A."/>
            <person name="Andreopoulos B."/>
            <person name="Baker S."/>
            <person name="Barry K."/>
            <person name="Bills G."/>
            <person name="Bluhm B."/>
            <person name="Cannon C."/>
            <person name="Castanera R."/>
            <person name="Culley D."/>
            <person name="Daum C."/>
            <person name="Ezra D."/>
            <person name="Gonzalez J."/>
            <person name="Henrissat B."/>
            <person name="Kuo A."/>
            <person name="Liang C."/>
            <person name="Lipzen A."/>
            <person name="Lutzoni F."/>
            <person name="Magnuson J."/>
            <person name="Mondo S."/>
            <person name="Nolan M."/>
            <person name="Ohm R."/>
            <person name="Pangilinan J."/>
            <person name="Park H.-J."/>
            <person name="Ramirez L."/>
            <person name="Alfaro M."/>
            <person name="Sun H."/>
            <person name="Tritt A."/>
            <person name="Yoshinaga Y."/>
            <person name="Zwiers L.-H."/>
            <person name="Turgeon B."/>
            <person name="Goodwin S."/>
            <person name="Spatafora J."/>
            <person name="Crous P."/>
            <person name="Grigoriev I."/>
        </authorList>
    </citation>
    <scope>NUCLEOTIDE SEQUENCE</scope>
    <source>
        <strain evidence="2">CBS 279.74</strain>
    </source>
</reference>
<feature type="compositionally biased region" description="Basic and acidic residues" evidence="1">
    <location>
        <begin position="142"/>
        <end position="151"/>
    </location>
</feature>
<evidence type="ECO:0000256" key="1">
    <source>
        <dbReference type="SAM" id="MobiDB-lite"/>
    </source>
</evidence>
<proteinExistence type="predicted"/>
<feature type="compositionally biased region" description="Basic and acidic residues" evidence="1">
    <location>
        <begin position="221"/>
        <end position="234"/>
    </location>
</feature>
<accession>A0A6G1KJU3</accession>
<sequence>MSAKEKEEAANLTDEERLMQAALSAQKALDAQSAAKSLKTTASSITDPKRREKLLKDAYQKETEAHGNSKKARMLQSGAFQGTMGGAGIGGAVAMGVGTLVGTVVGTVTAIPATGLGALAGAGVGVIHGPFIKLPKMGGGGGKEDEKKGEDGKDDDDLPKEVQEGEEITEEDDIVPDPTALREAADAVAEERAKQERAKQEREKEKRGARNGEKGKRKPRKIEVRSGNKEAKED</sequence>
<gene>
    <name evidence="2" type="ORF">K504DRAFT_464869</name>
</gene>
<dbReference type="EMBL" id="MU005766">
    <property type="protein sequence ID" value="KAF2712825.1"/>
    <property type="molecule type" value="Genomic_DNA"/>
</dbReference>
<dbReference type="Proteomes" id="UP000799428">
    <property type="component" value="Unassembled WGS sequence"/>
</dbReference>
<protein>
    <submittedName>
        <fullName evidence="2">Uncharacterized protein</fullName>
    </submittedName>
</protein>